<accession>A0A3P8TID5</accession>
<dbReference type="InterPro" id="IPR036179">
    <property type="entry name" value="Ig-like_dom_sf"/>
</dbReference>
<reference evidence="4" key="2">
    <citation type="submission" date="2025-08" db="UniProtKB">
        <authorList>
            <consortium name="Ensembl"/>
        </authorList>
    </citation>
    <scope>IDENTIFICATION</scope>
</reference>
<name>A0A3P8TID5_AMPPE</name>
<evidence type="ECO:0000256" key="1">
    <source>
        <dbReference type="SAM" id="Phobius"/>
    </source>
</evidence>
<feature type="chain" id="PRO_5018032917" description="Immunoglobulin domain-containing protein" evidence="2">
    <location>
        <begin position="23"/>
        <end position="213"/>
    </location>
</feature>
<protein>
    <recommendedName>
        <fullName evidence="3">Immunoglobulin domain-containing protein</fullName>
    </recommendedName>
</protein>
<evidence type="ECO:0000256" key="2">
    <source>
        <dbReference type="SAM" id="SignalP"/>
    </source>
</evidence>
<dbReference type="InterPro" id="IPR013783">
    <property type="entry name" value="Ig-like_fold"/>
</dbReference>
<dbReference type="Gene3D" id="2.60.40.10">
    <property type="entry name" value="Immunoglobulins"/>
    <property type="match status" value="1"/>
</dbReference>
<keyword evidence="2" id="KW-0732">Signal</keyword>
<dbReference type="InterPro" id="IPR013106">
    <property type="entry name" value="Ig_V-set"/>
</dbReference>
<organism evidence="4 5">
    <name type="scientific">Amphiprion percula</name>
    <name type="common">Orange clownfish</name>
    <name type="synonym">Lutjanus percula</name>
    <dbReference type="NCBI Taxonomy" id="161767"/>
    <lineage>
        <taxon>Eukaryota</taxon>
        <taxon>Metazoa</taxon>
        <taxon>Chordata</taxon>
        <taxon>Craniata</taxon>
        <taxon>Vertebrata</taxon>
        <taxon>Euteleostomi</taxon>
        <taxon>Actinopterygii</taxon>
        <taxon>Neopterygii</taxon>
        <taxon>Teleostei</taxon>
        <taxon>Neoteleostei</taxon>
        <taxon>Acanthomorphata</taxon>
        <taxon>Ovalentaria</taxon>
        <taxon>Pomacentridae</taxon>
        <taxon>Amphiprion</taxon>
    </lineage>
</organism>
<feature type="transmembrane region" description="Helical" evidence="1">
    <location>
        <begin position="128"/>
        <end position="148"/>
    </location>
</feature>
<proteinExistence type="predicted"/>
<dbReference type="Proteomes" id="UP000265080">
    <property type="component" value="Chromosome 23"/>
</dbReference>
<keyword evidence="5" id="KW-1185">Reference proteome</keyword>
<dbReference type="OMA" id="CISVMFK"/>
<reference evidence="4 5" key="1">
    <citation type="submission" date="2018-03" db="EMBL/GenBank/DDBJ databases">
        <title>Finding Nemo's genes: A chromosome-scale reference assembly of the genome of the orange clownfish Amphiprion percula.</title>
        <authorList>
            <person name="Lehmann R."/>
        </authorList>
    </citation>
    <scope>NUCLEOTIDE SEQUENCE</scope>
</reference>
<dbReference type="Pfam" id="PF07686">
    <property type="entry name" value="V-set"/>
    <property type="match status" value="1"/>
</dbReference>
<dbReference type="Ensembl" id="ENSAPET00000025158.1">
    <property type="protein sequence ID" value="ENSAPEP00000024514.1"/>
    <property type="gene ID" value="ENSAPEG00000017425.1"/>
</dbReference>
<reference evidence="4" key="3">
    <citation type="submission" date="2025-09" db="UniProtKB">
        <authorList>
            <consortium name="Ensembl"/>
        </authorList>
    </citation>
    <scope>IDENTIFICATION</scope>
</reference>
<evidence type="ECO:0000313" key="5">
    <source>
        <dbReference type="Proteomes" id="UP000265080"/>
    </source>
</evidence>
<dbReference type="GeneTree" id="ENSGT01130000278865"/>
<dbReference type="SUPFAM" id="SSF48726">
    <property type="entry name" value="Immunoglobulin"/>
    <property type="match status" value="1"/>
</dbReference>
<feature type="domain" description="Immunoglobulin" evidence="3">
    <location>
        <begin position="25"/>
        <end position="129"/>
    </location>
</feature>
<dbReference type="SMART" id="SM00409">
    <property type="entry name" value="IG"/>
    <property type="match status" value="1"/>
</dbReference>
<feature type="signal peptide" evidence="2">
    <location>
        <begin position="1"/>
        <end position="22"/>
    </location>
</feature>
<evidence type="ECO:0000259" key="3">
    <source>
        <dbReference type="SMART" id="SM00409"/>
    </source>
</evidence>
<evidence type="ECO:0000313" key="4">
    <source>
        <dbReference type="Ensembl" id="ENSAPEP00000024514.1"/>
    </source>
</evidence>
<keyword evidence="1" id="KW-1133">Transmembrane helix</keyword>
<keyword evidence="1" id="KW-0812">Transmembrane</keyword>
<sequence length="213" mass="24673">MMNFTLIRAIGLCSLCWISVSGSEFQTVELQPGEEVTLQCSNISNYDTVTFWFRLVNRTKVSCISVMFKSSSTPSYCYGLENGKFKMRSNISTIFLKIKPVDLSDSGLYFCGFYENAKPLFRVTQLNIAGKFLLYFGFYCLAIFLHTLQRQYNNYLKQEASPERKCRLMVKIQPTDNLRENLDSDDLNYATVTFAKRERRREMESNVVYAATR</sequence>
<keyword evidence="1" id="KW-0472">Membrane</keyword>
<dbReference type="AlphaFoldDB" id="A0A3P8TID5"/>
<dbReference type="InterPro" id="IPR003599">
    <property type="entry name" value="Ig_sub"/>
</dbReference>
<dbReference type="STRING" id="161767.ENSAPEP00000024514"/>